<dbReference type="EMBL" id="OM869577">
    <property type="protein sequence ID" value="UPW41334.1"/>
    <property type="molecule type" value="Genomic_DNA"/>
</dbReference>
<evidence type="ECO:0000259" key="1">
    <source>
        <dbReference type="Pfam" id="PF23343"/>
    </source>
</evidence>
<protein>
    <submittedName>
        <fullName evidence="2">Replication initiator protein</fullName>
    </submittedName>
</protein>
<sequence length="529" mass="60758">MCLYHVRVRDLYHSHKVDNIFPCGKCPACLQAKANKRALRISNHHPDGFTAYFVTLHYFNFAVPYFRLSDLHHAVYLGYLEYGRLYDPLTDPAFCSIPIYRDSCLTGGKRSILSYQPSTILNPNYEIHQYLCHAHTTKSNGIMPFGLSGLRTKLPDGSFSFDSDKISCSYTPDFQNFIKRLRKNLLLEKARKIKARLSPVDKKHFRLSSVPPVPLSYYYAPEYGPTTQRFHIHAIIWLPSHYTEAQVKHHICKAWPYGSRSRTRNYVQVARNPESYVSSYVNKPADVSSFLVDLFPLRPSHSLDFGMDKDAFTFDSIVQNFLSSRCVTYTTKVFNESSATSSDGTFLLPKYVTYRYFPKFKGYNRCSSSTVRSVLLNASQYLNLSVTPSQYTESGEPLYNSMIRDVYGKPVPFSKSEASYTINFLNRALNRALSYGFTPDEYATLFISFHIATSSYLYRNDVSQYGNTSFYNISDVLSGHVDNSAVHSFLVANPDFDPDPNTFLQNVALDNRLRDKYYKNQKHRKLNTL</sequence>
<evidence type="ECO:0000313" key="2">
    <source>
        <dbReference type="EMBL" id="UPW41334.1"/>
    </source>
</evidence>
<proteinExistence type="predicted"/>
<reference evidence="2" key="1">
    <citation type="submission" date="2022-02" db="EMBL/GenBank/DDBJ databases">
        <title>Towards deciphering the DNA virus diversity associated with rodent species in the families Cricetidae and Heteromyidae.</title>
        <authorList>
            <person name="Lund M."/>
            <person name="Larsen B.B."/>
            <person name="Gryseels S."/>
            <person name="Kraberger S."/>
            <person name="Rowsey D.M."/>
            <person name="Steger L."/>
            <person name="Yule K.M."/>
            <person name="Upham N.S."/>
            <person name="Worobey M."/>
            <person name="Van Doorslaer K."/>
            <person name="Varsani A."/>
        </authorList>
    </citation>
    <scope>NUCLEOTIDE SEQUENCE</scope>
    <source>
        <strain evidence="2">UA08Rod_4104</strain>
    </source>
</reference>
<dbReference type="Pfam" id="PF23343">
    <property type="entry name" value="REP_ORF2-G2P"/>
    <property type="match status" value="1"/>
</dbReference>
<accession>A0A976N1U9</accession>
<dbReference type="InterPro" id="IPR056906">
    <property type="entry name" value="ORF2/G2P_dom"/>
</dbReference>
<feature type="domain" description="Replication-associated protein ORF2/G2P" evidence="1">
    <location>
        <begin position="173"/>
        <end position="283"/>
    </location>
</feature>
<name>A0A976N1U9_9VIRU</name>
<organism evidence="2">
    <name type="scientific">Sigmofec virus UA08Rod_4104</name>
    <dbReference type="NCBI Taxonomy" id="2929394"/>
    <lineage>
        <taxon>Viruses</taxon>
        <taxon>Monodnaviria</taxon>
        <taxon>Sangervirae</taxon>
        <taxon>Phixviricota</taxon>
        <taxon>Malgrandaviricetes</taxon>
        <taxon>Petitvirales</taxon>
        <taxon>Microviridae</taxon>
    </lineage>
</organism>